<dbReference type="STRING" id="27342.A0A0H2S736"/>
<dbReference type="PANTHER" id="PTHR46177">
    <property type="entry name" value="INTEGRASE CATALYTIC DOMAIN-CONTAINING PROTEIN"/>
    <property type="match status" value="1"/>
</dbReference>
<evidence type="ECO:0000259" key="1">
    <source>
        <dbReference type="Pfam" id="PF24764"/>
    </source>
</evidence>
<sequence>MPNPTGKNGHGVKQYPPDDILKAHLVKNASKRVKEKLLEIKKEFGLEISGETLRKIERRLEVRTVRRNGLTEEEAVAAVISQVEKDINQNNGPRFVKDVLALQNILLPRNFIRNVMLEACPEGFDKRVPSSRKQKIKRIALTSIGPYAEFCADGHEKLAPQALKMGGNVGLPIYGYKDKFSGYVFLLKTIPDCRSAGAIGHLFLNMVEELKHAPLQLTTDAGAETVWESAIQGSIREVFTPEVDVNSYPPHRTIPSVHNTPIEGFWPWWKLKMGLNARERILSGEEAGLYNGDLQIHRNLFNWIFPRLLQESLDLFRDYWNSHRIRTQDKKLLPSGHIPSHVLVVPEEYGYIDCSVPVDQDAIDEIRQHLTEEVGPAEDFFKWNDADFEEICTQVHHDLELPPITWENSWDIFTPMARELRNLLE</sequence>
<proteinExistence type="predicted"/>
<dbReference type="EMBL" id="KQ085884">
    <property type="protein sequence ID" value="KLO19784.1"/>
    <property type="molecule type" value="Genomic_DNA"/>
</dbReference>
<reference evidence="2 3" key="1">
    <citation type="submission" date="2015-04" db="EMBL/GenBank/DDBJ databases">
        <title>Complete genome sequence of Schizopora paradoxa KUC8140, a cosmopolitan wood degrader in East Asia.</title>
        <authorList>
            <consortium name="DOE Joint Genome Institute"/>
            <person name="Min B."/>
            <person name="Park H."/>
            <person name="Jang Y."/>
            <person name="Kim J.-J."/>
            <person name="Kim K.H."/>
            <person name="Pangilinan J."/>
            <person name="Lipzen A."/>
            <person name="Riley R."/>
            <person name="Grigoriev I.V."/>
            <person name="Spatafora J.W."/>
            <person name="Choi I.-G."/>
        </authorList>
    </citation>
    <scope>NUCLEOTIDE SEQUENCE [LARGE SCALE GENOMIC DNA]</scope>
    <source>
        <strain evidence="2 3">KUC8140</strain>
    </source>
</reference>
<dbReference type="InterPro" id="IPR058913">
    <property type="entry name" value="Integrase_dom_put"/>
</dbReference>
<dbReference type="Pfam" id="PF24764">
    <property type="entry name" value="rva_4"/>
    <property type="match status" value="1"/>
</dbReference>
<evidence type="ECO:0000313" key="2">
    <source>
        <dbReference type="EMBL" id="KLO19784.1"/>
    </source>
</evidence>
<organism evidence="2 3">
    <name type="scientific">Schizopora paradoxa</name>
    <dbReference type="NCBI Taxonomy" id="27342"/>
    <lineage>
        <taxon>Eukaryota</taxon>
        <taxon>Fungi</taxon>
        <taxon>Dikarya</taxon>
        <taxon>Basidiomycota</taxon>
        <taxon>Agaricomycotina</taxon>
        <taxon>Agaricomycetes</taxon>
        <taxon>Hymenochaetales</taxon>
        <taxon>Schizoporaceae</taxon>
        <taxon>Schizopora</taxon>
    </lineage>
</organism>
<name>A0A0H2S736_9AGAM</name>
<keyword evidence="3" id="KW-1185">Reference proteome</keyword>
<dbReference type="Proteomes" id="UP000053477">
    <property type="component" value="Unassembled WGS sequence"/>
</dbReference>
<protein>
    <recommendedName>
        <fullName evidence="1">Integrase core domain-containing protein</fullName>
    </recommendedName>
</protein>
<dbReference type="InParanoid" id="A0A0H2S736"/>
<dbReference type="PANTHER" id="PTHR46177:SF1">
    <property type="entry name" value="INTEGRASE CATALYTIC DOMAIN-CONTAINING PROTEIN"/>
    <property type="match status" value="1"/>
</dbReference>
<dbReference type="OrthoDB" id="2974164at2759"/>
<evidence type="ECO:0000313" key="3">
    <source>
        <dbReference type="Proteomes" id="UP000053477"/>
    </source>
</evidence>
<dbReference type="AlphaFoldDB" id="A0A0H2S736"/>
<accession>A0A0H2S736</accession>
<gene>
    <name evidence="2" type="ORF">SCHPADRAFT_912477</name>
</gene>
<feature type="domain" description="Integrase core" evidence="1">
    <location>
        <begin position="173"/>
        <end position="331"/>
    </location>
</feature>